<evidence type="ECO:0000313" key="3">
    <source>
        <dbReference type="EMBL" id="MDC8013285.1"/>
    </source>
</evidence>
<dbReference type="EMBL" id="JAOVZO020000017">
    <property type="protein sequence ID" value="MDC8013285.1"/>
    <property type="molecule type" value="Genomic_DNA"/>
</dbReference>
<dbReference type="SUPFAM" id="SSF55961">
    <property type="entry name" value="Bet v1-like"/>
    <property type="match status" value="1"/>
</dbReference>
<sequence length="161" mass="18230">MSARNDPVPAEPAERVLEIVRVFDAPPGLVYTVWTTPEHAKRWSAPDGLELFFCQMDVRPGGTSRCGMRGRDGAEYWATEVYQEVVENERLVFTQAWDDADGKPGHVTTIVVRFEPVDGKTRVTMRQGVFSTPKARDDHNEGWLECFDQLGDYVRKLQEAA</sequence>
<reference evidence="3" key="1">
    <citation type="submission" date="2023-02" db="EMBL/GenBank/DDBJ databases">
        <title>Tahibacter soli sp. nov. isolated from soil.</title>
        <authorList>
            <person name="Baek J.H."/>
            <person name="Lee J.K."/>
            <person name="Choi D.G."/>
            <person name="Jeon C.O."/>
        </authorList>
    </citation>
    <scope>NUCLEOTIDE SEQUENCE</scope>
    <source>
        <strain evidence="3">BL</strain>
    </source>
</reference>
<dbReference type="Pfam" id="PF08327">
    <property type="entry name" value="AHSA1"/>
    <property type="match status" value="1"/>
</dbReference>
<protein>
    <submittedName>
        <fullName evidence="3">SRPBCC domain-containing protein</fullName>
    </submittedName>
</protein>
<gene>
    <name evidence="3" type="ORF">OD750_012120</name>
</gene>
<comment type="similarity">
    <text evidence="1">Belongs to the AHA1 family.</text>
</comment>
<comment type="caution">
    <text evidence="3">The sequence shown here is derived from an EMBL/GenBank/DDBJ whole genome shotgun (WGS) entry which is preliminary data.</text>
</comment>
<dbReference type="CDD" id="cd07814">
    <property type="entry name" value="SRPBCC_CalC_Aha1-like"/>
    <property type="match status" value="1"/>
</dbReference>
<dbReference type="Gene3D" id="3.30.530.20">
    <property type="match status" value="1"/>
</dbReference>
<dbReference type="InterPro" id="IPR013538">
    <property type="entry name" value="ASHA1/2-like_C"/>
</dbReference>
<feature type="domain" description="Activator of Hsp90 ATPase homologue 1/2-like C-terminal" evidence="2">
    <location>
        <begin position="24"/>
        <end position="154"/>
    </location>
</feature>
<accession>A0A9X3YL75</accession>
<evidence type="ECO:0000259" key="2">
    <source>
        <dbReference type="Pfam" id="PF08327"/>
    </source>
</evidence>
<dbReference type="Proteomes" id="UP001139971">
    <property type="component" value="Unassembled WGS sequence"/>
</dbReference>
<evidence type="ECO:0000256" key="1">
    <source>
        <dbReference type="ARBA" id="ARBA00006817"/>
    </source>
</evidence>
<dbReference type="AlphaFoldDB" id="A0A9X3YL75"/>
<dbReference type="RefSeq" id="WP_263545495.1">
    <property type="nucleotide sequence ID" value="NZ_JAOVZO020000017.1"/>
</dbReference>
<evidence type="ECO:0000313" key="4">
    <source>
        <dbReference type="Proteomes" id="UP001139971"/>
    </source>
</evidence>
<organism evidence="3 4">
    <name type="scientific">Tahibacter soli</name>
    <dbReference type="NCBI Taxonomy" id="2983605"/>
    <lineage>
        <taxon>Bacteria</taxon>
        <taxon>Pseudomonadati</taxon>
        <taxon>Pseudomonadota</taxon>
        <taxon>Gammaproteobacteria</taxon>
        <taxon>Lysobacterales</taxon>
        <taxon>Rhodanobacteraceae</taxon>
        <taxon>Tahibacter</taxon>
    </lineage>
</organism>
<dbReference type="InterPro" id="IPR023393">
    <property type="entry name" value="START-like_dom_sf"/>
</dbReference>
<keyword evidence="4" id="KW-1185">Reference proteome</keyword>
<name>A0A9X3YL75_9GAMM</name>
<proteinExistence type="inferred from homology"/>